<dbReference type="InterPro" id="IPR002298">
    <property type="entry name" value="DNA_polymerase_A"/>
</dbReference>
<feature type="compositionally biased region" description="Basic and acidic residues" evidence="1">
    <location>
        <begin position="699"/>
        <end position="710"/>
    </location>
</feature>
<feature type="compositionally biased region" description="Basic and acidic residues" evidence="1">
    <location>
        <begin position="726"/>
        <end position="740"/>
    </location>
</feature>
<feature type="region of interest" description="Disordered" evidence="1">
    <location>
        <begin position="699"/>
        <end position="741"/>
    </location>
</feature>
<dbReference type="Gene3D" id="1.20.1060.10">
    <property type="entry name" value="Taq DNA Polymerase, Chain T, domain 4"/>
    <property type="match status" value="1"/>
</dbReference>
<feature type="region of interest" description="Disordered" evidence="1">
    <location>
        <begin position="239"/>
        <end position="258"/>
    </location>
</feature>
<evidence type="ECO:0000256" key="1">
    <source>
        <dbReference type="SAM" id="MobiDB-lite"/>
    </source>
</evidence>
<dbReference type="InterPro" id="IPR043502">
    <property type="entry name" value="DNA/RNA_pol_sf"/>
</dbReference>
<name>A0A1C3KZP7_PLAMA</name>
<dbReference type="AlphaFoldDB" id="A0A1C3KZP7"/>
<dbReference type="GO" id="GO:0006302">
    <property type="term" value="P:double-strand break repair"/>
    <property type="evidence" value="ECO:0007669"/>
    <property type="project" value="TreeGrafter"/>
</dbReference>
<gene>
    <name evidence="3" type="primary">PmlGA01_110026700</name>
    <name evidence="3" type="ORF">PMLGA01_110026700</name>
</gene>
<dbReference type="GO" id="GO:0003677">
    <property type="term" value="F:DNA binding"/>
    <property type="evidence" value="ECO:0007669"/>
    <property type="project" value="InterPro"/>
</dbReference>
<dbReference type="Gene3D" id="3.30.70.370">
    <property type="match status" value="2"/>
</dbReference>
<evidence type="ECO:0000313" key="3">
    <source>
        <dbReference type="EMBL" id="SBT79672.1"/>
    </source>
</evidence>
<dbReference type="InterPro" id="IPR001098">
    <property type="entry name" value="DNA-dir_DNA_pol_A_palm_dom"/>
</dbReference>
<keyword evidence="3" id="KW-0808">Transferase</keyword>
<evidence type="ECO:0000313" key="4">
    <source>
        <dbReference type="Proteomes" id="UP000219799"/>
    </source>
</evidence>
<dbReference type="PANTHER" id="PTHR10133">
    <property type="entry name" value="DNA POLYMERASE I"/>
    <property type="match status" value="1"/>
</dbReference>
<dbReference type="Gene3D" id="1.10.150.20">
    <property type="entry name" value="5' to 3' exonuclease, C-terminal subdomain"/>
    <property type="match status" value="1"/>
</dbReference>
<feature type="region of interest" description="Disordered" evidence="1">
    <location>
        <begin position="491"/>
        <end position="532"/>
    </location>
</feature>
<keyword evidence="3" id="KW-0548">Nucleotidyltransferase</keyword>
<dbReference type="PANTHER" id="PTHR10133:SF62">
    <property type="entry name" value="DNA POLYMERASE THETA"/>
    <property type="match status" value="1"/>
</dbReference>
<dbReference type="Proteomes" id="UP000219799">
    <property type="component" value="Chromosome 11"/>
</dbReference>
<proteinExistence type="predicted"/>
<dbReference type="SUPFAM" id="SSF56672">
    <property type="entry name" value="DNA/RNA polymerases"/>
    <property type="match status" value="1"/>
</dbReference>
<sequence length="1063" mass="123268">MVSNYVINYSIKKDINGAYSKIEDMKISQKSNRENPNDEYNYSKNYSPNYIYECKRERIFFFTVNLNELKNNEKLIQKLSECMHANFTNTGEQEENSHDTIKPFLYVMYDYKTLVHVFKILNVELPIISNVFDIYIVSPLLQLVQRGEKLQNVFSAYLTGRMHEQVNQKVNDEINYKVSNELNEKVHDKVNETAYATNEFTRSVRQYFSYFSTMPPEFSDVLSGKYGIFGWGKYQKMKEEKSRKENRERSNKRSDKVRVKQYTEWSNNNKCNVDKEVGVEVEADMEADVKAEVETAVGGVAASGAIVEETGKTSSLVKCAKKKKPSKEKENRLSFTPVHVEGLKNIKKIAFRNKRSIQDITKEDMICYCITRNCCLIDMFNYLISKFEVNKNLLNIYIKIEQSLILCISEIEKSGIFLNQRKINEIQKNSENPQIYKNEIEELCECNVNLNSSKQVSSLIYKHLLNLVSNSQRVGMEEVITTGELVQREQVKSEGGNEYYDNGNVDNVDQDSKSLSEGKALNASNNDKNDFYHGAKETYKNRNPVNNVISSDYASLNSSMVGKIKMSSLNNTINEMKRNKTLQTNNKMLKLIVDEIEKNIYLEKNKKEKIKKIINNVKLYRESKKLFQNYIENLPKYIQKNTNKIHCNFNQIGASTGRLSCDQPNLQNIHSRFRSAISLQGEGGMSGNGIDGHMISKEERSSNRMSRDGINEGTRGQLHQEGSKTLSERHNAHENEEANERGNPLTMNHAQIYEKQNLITFDYKQMELFVMAYLSFDLHLLKLLNYSDVFVETAKVLFNTNEVTSELRRMTKTVIYGILYGQTENGLAKSLLISDNLASNLIDSFFNYFPNVYKFLQMQKVLVKNMNCVYTLIGRKRVIPPTLKNKFRISMNTPIQGCAADIMKFSLLSCFSILYHNIYKNRRLLKINNIDPLLITQNEKHLKTAKLILQVHDELLLETEQTSSNFIIQLLKPVLENSFYNLIHYTNTTDRLMLLFDYMHDNISIQTYIENFKIINNHNYKMTPSDSNVEFYNSSNNMNTVFRKFNFTLPVKVETGRYYKQSS</sequence>
<dbReference type="EMBL" id="LT594499">
    <property type="protein sequence ID" value="SBT79672.1"/>
    <property type="molecule type" value="Genomic_DNA"/>
</dbReference>
<protein>
    <submittedName>
        <fullName evidence="3">DNA polymerase 1, putative</fullName>
        <ecNumber evidence="3">2.7.7.7</ecNumber>
    </submittedName>
</protein>
<dbReference type="Pfam" id="PF00476">
    <property type="entry name" value="DNA_pol_A"/>
    <property type="match status" value="2"/>
</dbReference>
<dbReference type="VEuPathDB" id="PlasmoDB:PmUG01_11038300"/>
<dbReference type="GO" id="GO:0006261">
    <property type="term" value="P:DNA-templated DNA replication"/>
    <property type="evidence" value="ECO:0007669"/>
    <property type="project" value="InterPro"/>
</dbReference>
<dbReference type="GO" id="GO:0003887">
    <property type="term" value="F:DNA-directed DNA polymerase activity"/>
    <property type="evidence" value="ECO:0007669"/>
    <property type="project" value="UniProtKB-EC"/>
</dbReference>
<dbReference type="EC" id="2.7.7.7" evidence="3"/>
<feature type="domain" description="DNA-directed DNA polymerase family A palm" evidence="2">
    <location>
        <begin position="749"/>
        <end position="963"/>
    </location>
</feature>
<dbReference type="SMART" id="SM00482">
    <property type="entry name" value="POLAc"/>
    <property type="match status" value="1"/>
</dbReference>
<evidence type="ECO:0000259" key="2">
    <source>
        <dbReference type="SMART" id="SM00482"/>
    </source>
</evidence>
<reference evidence="3 4" key="1">
    <citation type="submission" date="2016-06" db="EMBL/GenBank/DDBJ databases">
        <authorList>
            <consortium name="Pathogen Informatics"/>
        </authorList>
    </citation>
    <scope>NUCLEOTIDE SEQUENCE [LARGE SCALE GENOMIC DNA]</scope>
    <source>
        <strain evidence="3">PmlGA01</strain>
    </source>
</reference>
<accession>A0A1C3KZP7</accession>
<organism evidence="3 4">
    <name type="scientific">Plasmodium malariae</name>
    <dbReference type="NCBI Taxonomy" id="5858"/>
    <lineage>
        <taxon>Eukaryota</taxon>
        <taxon>Sar</taxon>
        <taxon>Alveolata</taxon>
        <taxon>Apicomplexa</taxon>
        <taxon>Aconoidasida</taxon>
        <taxon>Haemosporida</taxon>
        <taxon>Plasmodiidae</taxon>
        <taxon>Plasmodium</taxon>
        <taxon>Plasmodium (Plasmodium)</taxon>
    </lineage>
</organism>